<organism evidence="1">
    <name type="scientific">Anguilla anguilla</name>
    <name type="common">European freshwater eel</name>
    <name type="synonym">Muraena anguilla</name>
    <dbReference type="NCBI Taxonomy" id="7936"/>
    <lineage>
        <taxon>Eukaryota</taxon>
        <taxon>Metazoa</taxon>
        <taxon>Chordata</taxon>
        <taxon>Craniata</taxon>
        <taxon>Vertebrata</taxon>
        <taxon>Euteleostomi</taxon>
        <taxon>Actinopterygii</taxon>
        <taxon>Neopterygii</taxon>
        <taxon>Teleostei</taxon>
        <taxon>Anguilliformes</taxon>
        <taxon>Anguillidae</taxon>
        <taxon>Anguilla</taxon>
    </lineage>
</organism>
<evidence type="ECO:0000313" key="1">
    <source>
        <dbReference type="EMBL" id="JAI02387.1"/>
    </source>
</evidence>
<reference evidence="1" key="2">
    <citation type="journal article" date="2015" name="Fish Shellfish Immunol.">
        <title>Early steps in the European eel (Anguilla anguilla)-Vibrio vulnificus interaction in the gills: Role of the RtxA13 toxin.</title>
        <authorList>
            <person name="Callol A."/>
            <person name="Pajuelo D."/>
            <person name="Ebbesson L."/>
            <person name="Teles M."/>
            <person name="MacKenzie S."/>
            <person name="Amaro C."/>
        </authorList>
    </citation>
    <scope>NUCLEOTIDE SEQUENCE</scope>
</reference>
<reference evidence="1" key="1">
    <citation type="submission" date="2014-11" db="EMBL/GenBank/DDBJ databases">
        <authorList>
            <person name="Amaro Gonzalez C."/>
        </authorList>
    </citation>
    <scope>NUCLEOTIDE SEQUENCE</scope>
</reference>
<proteinExistence type="predicted"/>
<dbReference type="AlphaFoldDB" id="A0A0E9XIY6"/>
<accession>A0A0E9XIY6</accession>
<dbReference type="EMBL" id="GBXM01006191">
    <property type="protein sequence ID" value="JAI02387.1"/>
    <property type="molecule type" value="Transcribed_RNA"/>
</dbReference>
<protein>
    <submittedName>
        <fullName evidence="1">Uncharacterized protein</fullName>
    </submittedName>
</protein>
<name>A0A0E9XIY6_ANGAN</name>
<sequence length="21" mass="2293">MTILFTSPLLENSSYTCSSVV</sequence>